<evidence type="ECO:0000313" key="1">
    <source>
        <dbReference type="EMBL" id="WZJ20545.1"/>
    </source>
</evidence>
<accession>A0ABZ2XD35</accession>
<evidence type="ECO:0000313" key="2">
    <source>
        <dbReference type="Proteomes" id="UP001479520"/>
    </source>
</evidence>
<gene>
    <name evidence="1" type="ORF">AADV58_11330</name>
</gene>
<evidence type="ECO:0008006" key="3">
    <source>
        <dbReference type="Google" id="ProtNLM"/>
    </source>
</evidence>
<dbReference type="Proteomes" id="UP001479520">
    <property type="component" value="Chromosome"/>
</dbReference>
<keyword evidence="2" id="KW-1185">Reference proteome</keyword>
<dbReference type="RefSeq" id="WP_341743220.1">
    <property type="nucleotide sequence ID" value="NZ_CP151406.1"/>
</dbReference>
<sequence>MLDHLAEPRVDAVRRFFRAESDRELLGCYAWCQCVSAGLLPILGDFEVALRNALHRAFSVYFGCDTWMLTRPNPAAHRSPVAKPLPAAHKMPTYMQQDVQRAADKIRRRKGNVLPDDVVAALPFGFWEQLINSLGHKSHPADLQGAVLSSVFPNAPCVAPDDYGTKDFRERTVALMGQLRDVRNRIGHHDSIWAVPEFDLFGKRGFIPRRPRHTVTSLKLFAERLAWFAGWIDPSIPVYMRRSDHWWSFMSLLDQQALLIYRQTGGRIGSYEQVLRRKANVSPLVLSLRKPSFHKCFY</sequence>
<organism evidence="1 2">
    <name type="scientific">Azonexus hydrophilus</name>
    <dbReference type="NCBI Taxonomy" id="418702"/>
    <lineage>
        <taxon>Bacteria</taxon>
        <taxon>Pseudomonadati</taxon>
        <taxon>Pseudomonadota</taxon>
        <taxon>Betaproteobacteria</taxon>
        <taxon>Rhodocyclales</taxon>
        <taxon>Azonexaceae</taxon>
        <taxon>Azonexus</taxon>
    </lineage>
</organism>
<dbReference type="EMBL" id="CP151406">
    <property type="protein sequence ID" value="WZJ20545.1"/>
    <property type="molecule type" value="Genomic_DNA"/>
</dbReference>
<proteinExistence type="predicted"/>
<protein>
    <recommendedName>
        <fullName evidence="3">CAAX protease</fullName>
    </recommendedName>
</protein>
<reference evidence="1 2" key="1">
    <citation type="submission" date="2024-04" db="EMBL/GenBank/DDBJ databases">
        <title>Dissimilatory iodate-reducing microorganisms contribute to the enrichment of iodine in groundwater.</title>
        <authorList>
            <person name="Jiang Z."/>
        </authorList>
    </citation>
    <scope>NUCLEOTIDE SEQUENCE [LARGE SCALE GENOMIC DNA]</scope>
    <source>
        <strain evidence="1 2">NCP973</strain>
    </source>
</reference>
<name>A0ABZ2XD35_9RHOO</name>